<dbReference type="InterPro" id="IPR000310">
    <property type="entry name" value="Orn/Lys/Arg_deCO2ase_major_dom"/>
</dbReference>
<dbReference type="InterPro" id="IPR015421">
    <property type="entry name" value="PyrdxlP-dep_Trfase_major"/>
</dbReference>
<dbReference type="Pfam" id="PF03711">
    <property type="entry name" value="OKR_DC_1_C"/>
    <property type="match status" value="1"/>
</dbReference>
<dbReference type="Gene3D" id="3.40.640.10">
    <property type="entry name" value="Type I PLP-dependent aspartate aminotransferase-like (Major domain)"/>
    <property type="match status" value="1"/>
</dbReference>
<evidence type="ECO:0000256" key="5">
    <source>
        <dbReference type="ARBA" id="ARBA00023239"/>
    </source>
</evidence>
<dbReference type="EMBL" id="CCRF01000060">
    <property type="protein sequence ID" value="CEE01723.1"/>
    <property type="molecule type" value="Genomic_DNA"/>
</dbReference>
<dbReference type="Proteomes" id="UP000040576">
    <property type="component" value="Unassembled WGS sequence"/>
</dbReference>
<dbReference type="InterPro" id="IPR015424">
    <property type="entry name" value="PyrdxlP-dep_Trfase"/>
</dbReference>
<evidence type="ECO:0000256" key="2">
    <source>
        <dbReference type="ARBA" id="ARBA00010671"/>
    </source>
</evidence>
<evidence type="ECO:0000313" key="7">
    <source>
        <dbReference type="Proteomes" id="UP000040576"/>
    </source>
</evidence>
<proteinExistence type="inferred from homology"/>
<gene>
    <name evidence="6" type="ORF">BT1A1_1901</name>
</gene>
<dbReference type="RefSeq" id="WP_231553326.1">
    <property type="nucleotide sequence ID" value="NZ_CCRF01000060.1"/>
</dbReference>
<evidence type="ECO:0000256" key="1">
    <source>
        <dbReference type="ARBA" id="ARBA00001933"/>
    </source>
</evidence>
<dbReference type="Gene3D" id="3.90.100.10">
    <property type="entry name" value="Orn/Lys/Arg decarboxylase, C-terminal domain"/>
    <property type="match status" value="1"/>
</dbReference>
<dbReference type="PANTHER" id="PTHR43277">
    <property type="entry name" value="ARGININE DECARBOXYLASE"/>
    <property type="match status" value="1"/>
</dbReference>
<dbReference type="GO" id="GO:0016831">
    <property type="term" value="F:carboxy-lyase activity"/>
    <property type="evidence" value="ECO:0007669"/>
    <property type="project" value="UniProtKB-KW"/>
</dbReference>
<evidence type="ECO:0000256" key="4">
    <source>
        <dbReference type="ARBA" id="ARBA00022898"/>
    </source>
</evidence>
<name>A0A090IZ55_9BACI</name>
<dbReference type="InterPro" id="IPR052357">
    <property type="entry name" value="Orn_Lys_Arg_decarboxylase-I"/>
</dbReference>
<comment type="similarity">
    <text evidence="2">Belongs to the Orn/Lys/Arg decarboxylase class-I family.</text>
</comment>
<dbReference type="PATRIC" id="fig|35841.7.peg.380"/>
<keyword evidence="3" id="KW-0210">Decarboxylase</keyword>
<dbReference type="Pfam" id="PF01276">
    <property type="entry name" value="OKR_DC_1"/>
    <property type="match status" value="1"/>
</dbReference>
<keyword evidence="7" id="KW-1185">Reference proteome</keyword>
<dbReference type="PROSITE" id="PS00703">
    <property type="entry name" value="OKR_DC_1"/>
    <property type="match status" value="1"/>
</dbReference>
<dbReference type="SUPFAM" id="SSF53383">
    <property type="entry name" value="PLP-dependent transferases"/>
    <property type="match status" value="1"/>
</dbReference>
<evidence type="ECO:0000256" key="3">
    <source>
        <dbReference type="ARBA" id="ARBA00022793"/>
    </source>
</evidence>
<accession>A0A090IZ55</accession>
<dbReference type="AlphaFoldDB" id="A0A090IZ55"/>
<reference evidence="6 7" key="1">
    <citation type="submission" date="2014-07" db="EMBL/GenBank/DDBJ databases">
        <authorList>
            <person name="Wibberg Daniel"/>
        </authorList>
    </citation>
    <scope>NUCLEOTIDE SEQUENCE [LARGE SCALE GENOMIC DNA]</scope>
</reference>
<comment type="cofactor">
    <cofactor evidence="1">
        <name>pyridoxal 5'-phosphate</name>
        <dbReference type="ChEBI" id="CHEBI:597326"/>
    </cofactor>
</comment>
<keyword evidence="4" id="KW-0663">Pyridoxal phosphate</keyword>
<protein>
    <submittedName>
        <fullName evidence="6">Orn/Lys/Arg decarboxylase, major region</fullName>
    </submittedName>
</protein>
<evidence type="ECO:0000313" key="6">
    <source>
        <dbReference type="EMBL" id="CEE01723.1"/>
    </source>
</evidence>
<dbReference type="InterPro" id="IPR008286">
    <property type="entry name" value="Prn/Lys/Arg_de-COase_C"/>
</dbReference>
<keyword evidence="5" id="KW-0456">Lyase</keyword>
<sequence>MMNKLLEFEQPLIKAAPKLDHNQLPLFQTLVQYARRDVTPFDVPGHKMGAQMNPLRMVLGDMTMRMDVNSMKELDLLSHPQSVIKEAQELAADAFGADHAYFLVNGTTIGIIAMILAAVKPGETLLVPRNCHKSVMNGIILSGAKPIFIQPEVDLHFGIAHGVSVKNVRKALNENPETKAILVTYPTYFGAMNELVEICELAHERGVTVLVDSAHGAHLAFMPDDYIDPLTAGADAVTVSMHKTGGSLTQSSLLLLKGNRIAPERMQKIVNMLQTTSANYLLMSSLDVARREMVLFGKKRYRELKPIVMDAVLSIEANSNYEVLKEAYVEKYFQQSYDWTKLVIRVNGIGFTGFDVYTILKEEYGIQMELAEGYVIMAVISSFDTKESIDKLVFALKDIEKKYGKHATIISTHVTTSEVNKLVLVPRDAFYAEQESIPIDQAVGRISADTLMIYPPGIPLVIPGELISNEVLNQYHYYCQTIGSVLTEAKEANHIKVVKE</sequence>
<dbReference type="PANTHER" id="PTHR43277:SF4">
    <property type="entry name" value="ARGININE DECARBOXYLASE"/>
    <property type="match status" value="1"/>
</dbReference>
<organism evidence="6 7">
    <name type="scientific">Caldibacillus thermoamylovorans</name>
    <dbReference type="NCBI Taxonomy" id="35841"/>
    <lineage>
        <taxon>Bacteria</taxon>
        <taxon>Bacillati</taxon>
        <taxon>Bacillota</taxon>
        <taxon>Bacilli</taxon>
        <taxon>Bacillales</taxon>
        <taxon>Bacillaceae</taxon>
        <taxon>Caldibacillus</taxon>
    </lineage>
</organism>